<keyword evidence="1" id="KW-1133">Transmembrane helix</keyword>
<feature type="transmembrane region" description="Helical" evidence="1">
    <location>
        <begin position="37"/>
        <end position="55"/>
    </location>
</feature>
<reference evidence="2" key="3">
    <citation type="journal article" date="2006" name="Plant Mol. Biol.">
        <title>Features of Arabidopsis genes and genome discovered using full-length cDNAs.</title>
        <authorList>
            <person name="Alexandrov N.N."/>
            <person name="Troukhan M.E."/>
            <person name="Brover V.V."/>
            <person name="Tatarinova T."/>
            <person name="Flavell R.B."/>
            <person name="Feldmann K.A."/>
        </authorList>
    </citation>
    <scope>NUCLEOTIDE SEQUENCE</scope>
</reference>
<reference evidence="2" key="1">
    <citation type="journal article" date="2002" name="Genome Biol.">
        <title>Full-length messenger RNA sequences greatly improve genome annotation.</title>
        <authorList>
            <person name="Haas B.J."/>
            <person name="Volfovsky N."/>
            <person name="Town C.D."/>
            <person name="Troukhan M."/>
            <person name="Alexandrov N."/>
            <person name="Feldmann K.A."/>
            <person name="Flavell R.B."/>
            <person name="White O."/>
            <person name="Salzberg S.L."/>
        </authorList>
    </citation>
    <scope>NUCLEOTIDE SEQUENCE</scope>
</reference>
<dbReference type="EMBL" id="AY086237">
    <property type="protein sequence ID" value="AAM64313.1"/>
    <property type="molecule type" value="mRNA"/>
</dbReference>
<evidence type="ECO:0000313" key="2">
    <source>
        <dbReference type="EMBL" id="AAM64313.1"/>
    </source>
</evidence>
<accession>Q8LD31</accession>
<protein>
    <recommendedName>
        <fullName evidence="3">Transmembrane protein</fullName>
    </recommendedName>
</protein>
<reference evidence="2" key="2">
    <citation type="submission" date="2002-03" db="EMBL/GenBank/DDBJ databases">
        <authorList>
            <person name="Brover V."/>
            <person name="Troukhan M."/>
            <person name="Alexandrov N."/>
            <person name="Lu Y.-P."/>
            <person name="Flavell R."/>
            <person name="Feldmann K."/>
        </authorList>
    </citation>
    <scope>NUCLEOTIDE SEQUENCE</scope>
</reference>
<evidence type="ECO:0000256" key="1">
    <source>
        <dbReference type="SAM" id="Phobius"/>
    </source>
</evidence>
<name>Q8LD31_ARATH</name>
<evidence type="ECO:0008006" key="3">
    <source>
        <dbReference type="Google" id="ProtNLM"/>
    </source>
</evidence>
<sequence length="59" mass="6706">MIGPSRRQTALVHVTVEVVVVVVGIRRDRNKRENDIIFVKSIFLFGLVLETKAVTKPFL</sequence>
<keyword evidence="1" id="KW-0472">Membrane</keyword>
<organism evidence="2">
    <name type="scientific">Arabidopsis thaliana</name>
    <name type="common">Mouse-ear cress</name>
    <dbReference type="NCBI Taxonomy" id="3702"/>
    <lineage>
        <taxon>Eukaryota</taxon>
        <taxon>Viridiplantae</taxon>
        <taxon>Streptophyta</taxon>
        <taxon>Embryophyta</taxon>
        <taxon>Tracheophyta</taxon>
        <taxon>Spermatophyta</taxon>
        <taxon>Magnoliopsida</taxon>
        <taxon>eudicotyledons</taxon>
        <taxon>Gunneridae</taxon>
        <taxon>Pentapetalae</taxon>
        <taxon>rosids</taxon>
        <taxon>malvids</taxon>
        <taxon>Brassicales</taxon>
        <taxon>Brassicaceae</taxon>
        <taxon>Camelineae</taxon>
        <taxon>Arabidopsis</taxon>
    </lineage>
</organism>
<dbReference type="AlphaFoldDB" id="Q8LD31"/>
<keyword evidence="1" id="KW-0812">Transmembrane</keyword>
<proteinExistence type="evidence at transcript level"/>